<reference evidence="2" key="1">
    <citation type="journal article" date="2012" name="Nature">
        <title>The tomato genome sequence provides insights into fleshy fruit evolution.</title>
        <authorList>
            <consortium name="Tomato Genome Consortium"/>
        </authorList>
    </citation>
    <scope>NUCLEOTIDE SEQUENCE [LARGE SCALE GENOMIC DNA]</scope>
    <source>
        <strain evidence="2">cv. Heinz 1706</strain>
    </source>
</reference>
<feature type="compositionally biased region" description="Pro residues" evidence="1">
    <location>
        <begin position="15"/>
        <end position="24"/>
    </location>
</feature>
<protein>
    <submittedName>
        <fullName evidence="2">Uncharacterized protein</fullName>
    </submittedName>
</protein>
<proteinExistence type="predicted"/>
<organism evidence="2">
    <name type="scientific">Solanum lycopersicum</name>
    <name type="common">Tomato</name>
    <name type="synonym">Lycopersicon esculentum</name>
    <dbReference type="NCBI Taxonomy" id="4081"/>
    <lineage>
        <taxon>Eukaryota</taxon>
        <taxon>Viridiplantae</taxon>
        <taxon>Streptophyta</taxon>
        <taxon>Embryophyta</taxon>
        <taxon>Tracheophyta</taxon>
        <taxon>Spermatophyta</taxon>
        <taxon>Magnoliopsida</taxon>
        <taxon>eudicotyledons</taxon>
        <taxon>Gunneridae</taxon>
        <taxon>Pentapetalae</taxon>
        <taxon>asterids</taxon>
        <taxon>lamiids</taxon>
        <taxon>Solanales</taxon>
        <taxon>Solanaceae</taxon>
        <taxon>Solanoideae</taxon>
        <taxon>Solaneae</taxon>
        <taxon>Solanum</taxon>
        <taxon>Solanum subgen. Lycopersicon</taxon>
    </lineage>
</organism>
<evidence type="ECO:0000313" key="3">
    <source>
        <dbReference type="Proteomes" id="UP000004994"/>
    </source>
</evidence>
<evidence type="ECO:0000256" key="1">
    <source>
        <dbReference type="SAM" id="MobiDB-lite"/>
    </source>
</evidence>
<accession>A0A3Q7FQU9</accession>
<feature type="region of interest" description="Disordered" evidence="1">
    <location>
        <begin position="1"/>
        <end position="35"/>
    </location>
</feature>
<sequence length="129" mass="14130">MDPHPHPRVLKAPCPEDPPSPPPQGLQGVVPPSPLLYPTPRSLRYRAPRTPCPHPQVLEVLCPEDLLPPSTPWSSRTPCLSPPPLSSRRRALKFPCPPPPTYVVEVVVGHRAPRSPYPSPPGSSRHRAP</sequence>
<dbReference type="PaxDb" id="4081-Solyc03g111240.1.1"/>
<evidence type="ECO:0000313" key="2">
    <source>
        <dbReference type="EnsemblPlants" id="Solyc03g111240.1.1.1"/>
    </source>
</evidence>
<reference evidence="2" key="2">
    <citation type="submission" date="2019-01" db="UniProtKB">
        <authorList>
            <consortium name="EnsemblPlants"/>
        </authorList>
    </citation>
    <scope>IDENTIFICATION</scope>
    <source>
        <strain evidence="2">cv. Heinz 1706</strain>
    </source>
</reference>
<dbReference type="EnsemblPlants" id="Solyc03g111240.1.1">
    <property type="protein sequence ID" value="Solyc03g111240.1.1.1"/>
    <property type="gene ID" value="Solyc03g111240.1"/>
</dbReference>
<dbReference type="Proteomes" id="UP000004994">
    <property type="component" value="Chromosome 3"/>
</dbReference>
<dbReference type="InParanoid" id="A0A3Q7FQU9"/>
<dbReference type="Gramene" id="Solyc03g111240.1.1">
    <property type="protein sequence ID" value="Solyc03g111240.1.1.1"/>
    <property type="gene ID" value="Solyc03g111240.1"/>
</dbReference>
<name>A0A3Q7FQU9_SOLLC</name>
<keyword evidence="3" id="KW-1185">Reference proteome</keyword>
<dbReference type="AlphaFoldDB" id="A0A3Q7FQU9"/>